<evidence type="ECO:0000313" key="8">
    <source>
        <dbReference type="EMBL" id="RAP75926.1"/>
    </source>
</evidence>
<dbReference type="Pfam" id="PF12823">
    <property type="entry name" value="DUF3817"/>
    <property type="match status" value="1"/>
</dbReference>
<dbReference type="EMBL" id="QLUW01000002">
    <property type="protein sequence ID" value="RAP75926.1"/>
    <property type="molecule type" value="Genomic_DNA"/>
</dbReference>
<reference evidence="8 9" key="1">
    <citation type="submission" date="2018-06" db="EMBL/GenBank/DDBJ databases">
        <title>Paenibacillus montanisoli sp. nov., isolated from mountain area soil.</title>
        <authorList>
            <person name="Wu M."/>
        </authorList>
    </citation>
    <scope>NUCLEOTIDE SEQUENCE [LARGE SCALE GENOMIC DNA]</scope>
    <source>
        <strain evidence="8 9">RA17</strain>
    </source>
</reference>
<dbReference type="NCBIfam" id="TIGR03954">
    <property type="entry name" value="integ_memb_HG"/>
    <property type="match status" value="1"/>
</dbReference>
<comment type="subcellular location">
    <subcellularLocation>
        <location evidence="1">Cell membrane</location>
        <topology evidence="1">Multi-pass membrane protein</topology>
    </subcellularLocation>
</comment>
<dbReference type="InterPro" id="IPR023845">
    <property type="entry name" value="DUF3817_TM"/>
</dbReference>
<dbReference type="Proteomes" id="UP000249260">
    <property type="component" value="Unassembled WGS sequence"/>
</dbReference>
<dbReference type="PANTHER" id="PTHR40077">
    <property type="entry name" value="MEMBRANE PROTEIN-RELATED"/>
    <property type="match status" value="1"/>
</dbReference>
<protein>
    <recommendedName>
        <fullName evidence="7">DUF3817 domain-containing protein</fullName>
    </recommendedName>
</protein>
<evidence type="ECO:0000256" key="1">
    <source>
        <dbReference type="ARBA" id="ARBA00004651"/>
    </source>
</evidence>
<dbReference type="AlphaFoldDB" id="A0A328U7C7"/>
<evidence type="ECO:0000256" key="6">
    <source>
        <dbReference type="SAM" id="Phobius"/>
    </source>
</evidence>
<name>A0A328U7C7_9BACL</name>
<gene>
    <name evidence="8" type="ORF">DL346_10875</name>
</gene>
<feature type="transmembrane region" description="Helical" evidence="6">
    <location>
        <begin position="70"/>
        <end position="89"/>
    </location>
</feature>
<feature type="transmembrane region" description="Helical" evidence="6">
    <location>
        <begin position="43"/>
        <end position="64"/>
    </location>
</feature>
<dbReference type="RefSeq" id="WP_112882151.1">
    <property type="nucleotide sequence ID" value="NZ_QLUW01000002.1"/>
</dbReference>
<evidence type="ECO:0000259" key="7">
    <source>
        <dbReference type="Pfam" id="PF12823"/>
    </source>
</evidence>
<keyword evidence="2" id="KW-1003">Cell membrane</keyword>
<evidence type="ECO:0000313" key="9">
    <source>
        <dbReference type="Proteomes" id="UP000249260"/>
    </source>
</evidence>
<feature type="domain" description="DUF3817" evidence="7">
    <location>
        <begin position="8"/>
        <end position="94"/>
    </location>
</feature>
<dbReference type="OrthoDB" id="1121311at2"/>
<organism evidence="8 9">
    <name type="scientific">Paenibacillus montanisoli</name>
    <dbReference type="NCBI Taxonomy" id="2081970"/>
    <lineage>
        <taxon>Bacteria</taxon>
        <taxon>Bacillati</taxon>
        <taxon>Bacillota</taxon>
        <taxon>Bacilli</taxon>
        <taxon>Bacillales</taxon>
        <taxon>Paenibacillaceae</taxon>
        <taxon>Paenibacillus</taxon>
    </lineage>
</organism>
<evidence type="ECO:0000256" key="3">
    <source>
        <dbReference type="ARBA" id="ARBA00022692"/>
    </source>
</evidence>
<dbReference type="GO" id="GO:0005886">
    <property type="term" value="C:plasma membrane"/>
    <property type="evidence" value="ECO:0007669"/>
    <property type="project" value="UniProtKB-SubCell"/>
</dbReference>
<sequence>MSFTTSIGRLRLITLLEGLSYIVLLCIAMPLKYAFDLPAAVKLVGSLHGLFFVLYLLAVAHVTFAYRWSIWKVLFAVAAAFVPLGNFLLDRRLLRNP</sequence>
<dbReference type="PANTHER" id="PTHR40077:SF1">
    <property type="entry name" value="MEMBRANE PROTEIN"/>
    <property type="match status" value="1"/>
</dbReference>
<evidence type="ECO:0000256" key="5">
    <source>
        <dbReference type="ARBA" id="ARBA00023136"/>
    </source>
</evidence>
<accession>A0A328U7C7</accession>
<feature type="transmembrane region" description="Helical" evidence="6">
    <location>
        <begin position="12"/>
        <end position="31"/>
    </location>
</feature>
<comment type="caution">
    <text evidence="8">The sequence shown here is derived from an EMBL/GenBank/DDBJ whole genome shotgun (WGS) entry which is preliminary data.</text>
</comment>
<proteinExistence type="predicted"/>
<evidence type="ECO:0000256" key="4">
    <source>
        <dbReference type="ARBA" id="ARBA00022989"/>
    </source>
</evidence>
<keyword evidence="5 6" id="KW-0472">Membrane</keyword>
<keyword evidence="9" id="KW-1185">Reference proteome</keyword>
<keyword evidence="3 6" id="KW-0812">Transmembrane</keyword>
<evidence type="ECO:0000256" key="2">
    <source>
        <dbReference type="ARBA" id="ARBA00022475"/>
    </source>
</evidence>
<keyword evidence="4 6" id="KW-1133">Transmembrane helix</keyword>